<dbReference type="OrthoDB" id="2633226at2759"/>
<accession>A0A0C3DAZ1</accession>
<dbReference type="InParanoid" id="A0A0C3DAZ1"/>
<name>A0A0C3DAZ1_9AGAM</name>
<feature type="non-terminal residue" evidence="1">
    <location>
        <position position="1"/>
    </location>
</feature>
<dbReference type="AlphaFoldDB" id="A0A0C3DAZ1"/>
<reference evidence="1 2" key="1">
    <citation type="submission" date="2014-04" db="EMBL/GenBank/DDBJ databases">
        <authorList>
            <consortium name="DOE Joint Genome Institute"/>
            <person name="Kuo A."/>
            <person name="Kohler A."/>
            <person name="Nagy L.G."/>
            <person name="Floudas D."/>
            <person name="Copeland A."/>
            <person name="Barry K.W."/>
            <person name="Cichocki N."/>
            <person name="Veneault-Fourrey C."/>
            <person name="LaButti K."/>
            <person name="Lindquist E.A."/>
            <person name="Lipzen A."/>
            <person name="Lundell T."/>
            <person name="Morin E."/>
            <person name="Murat C."/>
            <person name="Sun H."/>
            <person name="Tunlid A."/>
            <person name="Henrissat B."/>
            <person name="Grigoriev I.V."/>
            <person name="Hibbett D.S."/>
            <person name="Martin F."/>
            <person name="Nordberg H.P."/>
            <person name="Cantor M.N."/>
            <person name="Hua S.X."/>
        </authorList>
    </citation>
    <scope>NUCLEOTIDE SEQUENCE [LARGE SCALE GENOMIC DNA]</scope>
    <source>
        <strain evidence="1 2">Foug A</strain>
    </source>
</reference>
<evidence type="ECO:0000313" key="2">
    <source>
        <dbReference type="Proteomes" id="UP000053989"/>
    </source>
</evidence>
<proteinExistence type="predicted"/>
<sequence>HAGTLVQYGWNAGPRHACIFGLVRNIKKKLTGEDCEECDKRILGVFALTWNLLTSALPKEVVKLTCDAIAEADLPVMASQGNVEDSGYQLDLPKGPLIFHTADRAPAEGYMSQNYAS</sequence>
<keyword evidence="2" id="KW-1185">Reference proteome</keyword>
<gene>
    <name evidence="1" type="ORF">SCLCIDRAFT_60034</name>
</gene>
<protein>
    <submittedName>
        <fullName evidence="1">Uncharacterized protein</fullName>
    </submittedName>
</protein>
<feature type="non-terminal residue" evidence="1">
    <location>
        <position position="117"/>
    </location>
</feature>
<dbReference type="EMBL" id="KN822184">
    <property type="protein sequence ID" value="KIM53276.1"/>
    <property type="molecule type" value="Genomic_DNA"/>
</dbReference>
<evidence type="ECO:0000313" key="1">
    <source>
        <dbReference type="EMBL" id="KIM53276.1"/>
    </source>
</evidence>
<dbReference type="HOGENOM" id="CLU_146429_0_0_1"/>
<dbReference type="STRING" id="1036808.A0A0C3DAZ1"/>
<dbReference type="Proteomes" id="UP000053989">
    <property type="component" value="Unassembled WGS sequence"/>
</dbReference>
<organism evidence="1 2">
    <name type="scientific">Scleroderma citrinum Foug A</name>
    <dbReference type="NCBI Taxonomy" id="1036808"/>
    <lineage>
        <taxon>Eukaryota</taxon>
        <taxon>Fungi</taxon>
        <taxon>Dikarya</taxon>
        <taxon>Basidiomycota</taxon>
        <taxon>Agaricomycotina</taxon>
        <taxon>Agaricomycetes</taxon>
        <taxon>Agaricomycetidae</taxon>
        <taxon>Boletales</taxon>
        <taxon>Sclerodermatineae</taxon>
        <taxon>Sclerodermataceae</taxon>
        <taxon>Scleroderma</taxon>
    </lineage>
</organism>
<reference evidence="2" key="2">
    <citation type="submission" date="2015-01" db="EMBL/GenBank/DDBJ databases">
        <title>Evolutionary Origins and Diversification of the Mycorrhizal Mutualists.</title>
        <authorList>
            <consortium name="DOE Joint Genome Institute"/>
            <consortium name="Mycorrhizal Genomics Consortium"/>
            <person name="Kohler A."/>
            <person name="Kuo A."/>
            <person name="Nagy L.G."/>
            <person name="Floudas D."/>
            <person name="Copeland A."/>
            <person name="Barry K.W."/>
            <person name="Cichocki N."/>
            <person name="Veneault-Fourrey C."/>
            <person name="LaButti K."/>
            <person name="Lindquist E.A."/>
            <person name="Lipzen A."/>
            <person name="Lundell T."/>
            <person name="Morin E."/>
            <person name="Murat C."/>
            <person name="Riley R."/>
            <person name="Ohm R."/>
            <person name="Sun H."/>
            <person name="Tunlid A."/>
            <person name="Henrissat B."/>
            <person name="Grigoriev I.V."/>
            <person name="Hibbett D.S."/>
            <person name="Martin F."/>
        </authorList>
    </citation>
    <scope>NUCLEOTIDE SEQUENCE [LARGE SCALE GENOMIC DNA]</scope>
    <source>
        <strain evidence="2">Foug A</strain>
    </source>
</reference>